<dbReference type="SUPFAM" id="SSF53597">
    <property type="entry name" value="Dihydrofolate reductase-like"/>
    <property type="match status" value="1"/>
</dbReference>
<dbReference type="InterPro" id="IPR011549">
    <property type="entry name" value="RibD_C"/>
</dbReference>
<dbReference type="Gene3D" id="3.40.430.10">
    <property type="entry name" value="Dihydrofolate Reductase, subunit A"/>
    <property type="match status" value="1"/>
</dbReference>
<comment type="pathway">
    <text evidence="1">Cofactor biosynthesis; riboflavin biosynthesis; 5-amino-6-(D-ribitylamino)uracil from GTP: step 2/4.</text>
</comment>
<evidence type="ECO:0000256" key="5">
    <source>
        <dbReference type="ARBA" id="ARBA00023002"/>
    </source>
</evidence>
<feature type="domain" description="Bacterial bifunctional deaminase-reductase C-terminal" evidence="6">
    <location>
        <begin position="62"/>
        <end position="267"/>
    </location>
</feature>
<dbReference type="InterPro" id="IPR024072">
    <property type="entry name" value="DHFR-like_dom_sf"/>
</dbReference>
<evidence type="ECO:0000256" key="1">
    <source>
        <dbReference type="ARBA" id="ARBA00004882"/>
    </source>
</evidence>
<evidence type="ECO:0000256" key="4">
    <source>
        <dbReference type="ARBA" id="ARBA00022857"/>
    </source>
</evidence>
<dbReference type="AlphaFoldDB" id="A0A0N7LTZ9"/>
<dbReference type="InterPro" id="IPR002734">
    <property type="entry name" value="RibDG_C"/>
</dbReference>
<reference evidence="7 8" key="1">
    <citation type="submission" date="2015-09" db="EMBL/GenBank/DDBJ databases">
        <authorList>
            <consortium name="Swine Surveillance"/>
        </authorList>
    </citation>
    <scope>NUCLEOTIDE SEQUENCE [LARGE SCALE GENOMIC DNA]</scope>
    <source>
        <strain evidence="7 8">CECT 5294</strain>
    </source>
</reference>
<dbReference type="eggNOG" id="COG0117">
    <property type="taxonomic scope" value="Bacteria"/>
</dbReference>
<dbReference type="GO" id="GO:0008835">
    <property type="term" value="F:diaminohydroxyphosphoribosylaminopyrimidine deaminase activity"/>
    <property type="evidence" value="ECO:0007669"/>
    <property type="project" value="InterPro"/>
</dbReference>
<name>A0A0N7LTZ9_9RHOB</name>
<dbReference type="NCBIfam" id="TIGR00227">
    <property type="entry name" value="ribD_Cterm"/>
    <property type="match status" value="1"/>
</dbReference>
<dbReference type="Gene3D" id="3.40.140.10">
    <property type="entry name" value="Cytidine Deaminase, domain 2"/>
    <property type="match status" value="1"/>
</dbReference>
<dbReference type="GO" id="GO:0050661">
    <property type="term" value="F:NADP binding"/>
    <property type="evidence" value="ECO:0007669"/>
    <property type="project" value="InterPro"/>
</dbReference>
<dbReference type="GO" id="GO:0008703">
    <property type="term" value="F:5-amino-6-(5-phosphoribosylamino)uracil reductase activity"/>
    <property type="evidence" value="ECO:0007669"/>
    <property type="project" value="InterPro"/>
</dbReference>
<proteinExistence type="predicted"/>
<dbReference type="SUPFAM" id="SSF53927">
    <property type="entry name" value="Cytidine deaminase-like"/>
    <property type="match status" value="1"/>
</dbReference>
<dbReference type="STRING" id="266809.PM03_02465"/>
<dbReference type="PANTHER" id="PTHR38011">
    <property type="entry name" value="DIHYDROFOLATE REDUCTASE FAMILY PROTEIN (AFU_ORTHOLOGUE AFUA_8G06820)"/>
    <property type="match status" value="1"/>
</dbReference>
<dbReference type="Proteomes" id="UP000051298">
    <property type="component" value="Unassembled WGS sequence"/>
</dbReference>
<keyword evidence="5" id="KW-0560">Oxidoreductase</keyword>
<evidence type="ECO:0000313" key="7">
    <source>
        <dbReference type="EMBL" id="CUH62106.1"/>
    </source>
</evidence>
<accession>A0A0N7LTZ9</accession>
<comment type="pathway">
    <text evidence="2">Cofactor biosynthesis; riboflavin biosynthesis; 5-amino-6-(D-ribitylamino)uracil from GTP: step 3/4.</text>
</comment>
<sequence length="275" mass="28594">MALVAAGVARVVIAQTDPDPRVDGGGIRILQDAGIEVTTGVCTDEAALLQRGFTTRITQNRPMVTLKLASTLDGRIATASGESQWITGPAARAHVHAQRAAHDAVMVGAGTLRADDPQLTVRGMGDVPQPVRVVVSRRLDLPPTARMFHDRAAPVWLCHGAAAPAPLRDQFGDARLIECGQDGRNLDPSAVLHALGDAGLTRVYCEGGGALAASLLAAGLVDEIHLYLAGKIIGAEGTPSIAAMGLSKLAQAPQFALSAHRQIGADALQVWRPTA</sequence>
<dbReference type="EMBL" id="CYRX01000033">
    <property type="protein sequence ID" value="CUH62106.1"/>
    <property type="molecule type" value="Genomic_DNA"/>
</dbReference>
<keyword evidence="4" id="KW-0521">NADP</keyword>
<dbReference type="InterPro" id="IPR004794">
    <property type="entry name" value="Eubact_RibD"/>
</dbReference>
<evidence type="ECO:0000256" key="3">
    <source>
        <dbReference type="ARBA" id="ARBA00022619"/>
    </source>
</evidence>
<organism evidence="7 8">
    <name type="scientific">Thalassobacter stenotrophicus</name>
    <dbReference type="NCBI Taxonomy" id="266809"/>
    <lineage>
        <taxon>Bacteria</taxon>
        <taxon>Pseudomonadati</taxon>
        <taxon>Pseudomonadota</taxon>
        <taxon>Alphaproteobacteria</taxon>
        <taxon>Rhodobacterales</taxon>
        <taxon>Roseobacteraceae</taxon>
        <taxon>Thalassobacter</taxon>
    </lineage>
</organism>
<gene>
    <name evidence="7" type="primary">ribD</name>
    <name evidence="7" type="ORF">THS5294_03420</name>
</gene>
<dbReference type="InterPro" id="IPR016193">
    <property type="entry name" value="Cytidine_deaminase-like"/>
</dbReference>
<dbReference type="eggNOG" id="COG1985">
    <property type="taxonomic scope" value="Bacteria"/>
</dbReference>
<dbReference type="NCBIfam" id="TIGR00326">
    <property type="entry name" value="eubact_ribD"/>
    <property type="match status" value="1"/>
</dbReference>
<dbReference type="Pfam" id="PF01872">
    <property type="entry name" value="RibD_C"/>
    <property type="match status" value="1"/>
</dbReference>
<evidence type="ECO:0000259" key="6">
    <source>
        <dbReference type="Pfam" id="PF01872"/>
    </source>
</evidence>
<evidence type="ECO:0000313" key="8">
    <source>
        <dbReference type="Proteomes" id="UP000051298"/>
    </source>
</evidence>
<dbReference type="UniPathway" id="UPA00275">
    <property type="reaction ID" value="UER00401"/>
</dbReference>
<dbReference type="GO" id="GO:0009231">
    <property type="term" value="P:riboflavin biosynthetic process"/>
    <property type="evidence" value="ECO:0007669"/>
    <property type="project" value="UniProtKB-UniPathway"/>
</dbReference>
<dbReference type="PANTHER" id="PTHR38011:SF7">
    <property type="entry name" value="2,5-DIAMINO-6-RIBOSYLAMINO-4(3H)-PYRIMIDINONE 5'-PHOSPHATE REDUCTASE"/>
    <property type="match status" value="1"/>
</dbReference>
<dbReference type="InterPro" id="IPR050765">
    <property type="entry name" value="Riboflavin_Biosynth_HTPR"/>
</dbReference>
<keyword evidence="3" id="KW-0686">Riboflavin biosynthesis</keyword>
<protein>
    <submittedName>
        <fullName evidence="7">Riboflavin biosynthesis protein RibD</fullName>
    </submittedName>
</protein>
<evidence type="ECO:0000256" key="2">
    <source>
        <dbReference type="ARBA" id="ARBA00004910"/>
    </source>
</evidence>